<sequence>MNQKPAALPSAAEPAPVGSPAAGPPGFAGLVASRREWIETVLRPWCRAANRTDLRLAESAWADLAGDVGARETLWAWAWERFPVLCVPGLTPPAESRAVRVTLNDGAMIEGTPDGRRSVRGELWLVAAGSDGWTDHGPFDLDAIATVEAADDAGDRGPDPAPRSITMPH</sequence>
<evidence type="ECO:0000313" key="3">
    <source>
        <dbReference type="Proteomes" id="UP000609651"/>
    </source>
</evidence>
<dbReference type="EMBL" id="WTPX01000009">
    <property type="protein sequence ID" value="NNJ24458.1"/>
    <property type="molecule type" value="Genomic_DNA"/>
</dbReference>
<evidence type="ECO:0000313" key="2">
    <source>
        <dbReference type="EMBL" id="NNJ24458.1"/>
    </source>
</evidence>
<feature type="region of interest" description="Disordered" evidence="1">
    <location>
        <begin position="149"/>
        <end position="169"/>
    </location>
</feature>
<feature type="region of interest" description="Disordered" evidence="1">
    <location>
        <begin position="1"/>
        <end position="21"/>
    </location>
</feature>
<keyword evidence="3" id="KW-1185">Reference proteome</keyword>
<proteinExistence type="predicted"/>
<gene>
    <name evidence="2" type="ORF">LzC2_05150</name>
</gene>
<organism evidence="2 3">
    <name type="scientific">Alienimonas chondri</name>
    <dbReference type="NCBI Taxonomy" id="2681879"/>
    <lineage>
        <taxon>Bacteria</taxon>
        <taxon>Pseudomonadati</taxon>
        <taxon>Planctomycetota</taxon>
        <taxon>Planctomycetia</taxon>
        <taxon>Planctomycetales</taxon>
        <taxon>Planctomycetaceae</taxon>
        <taxon>Alienimonas</taxon>
    </lineage>
</organism>
<name>A0ABX1VAR2_9PLAN</name>
<accession>A0ABX1VAR2</accession>
<protein>
    <submittedName>
        <fullName evidence="2">Uncharacterized protein</fullName>
    </submittedName>
</protein>
<comment type="caution">
    <text evidence="2">The sequence shown here is derived from an EMBL/GenBank/DDBJ whole genome shotgun (WGS) entry which is preliminary data.</text>
</comment>
<dbReference type="Proteomes" id="UP000609651">
    <property type="component" value="Unassembled WGS sequence"/>
</dbReference>
<reference evidence="2 3" key="1">
    <citation type="journal article" date="2020" name="Syst. Appl. Microbiol.">
        <title>Alienimonas chondri sp. nov., a novel planctomycete isolated from the biofilm of the red alga Chondrus crispus.</title>
        <authorList>
            <person name="Vitorino I."/>
            <person name="Albuquerque L."/>
            <person name="Wiegand S."/>
            <person name="Kallscheuer N."/>
            <person name="da Costa M.S."/>
            <person name="Lobo-da-Cunha A."/>
            <person name="Jogler C."/>
            <person name="Lage O.M."/>
        </authorList>
    </citation>
    <scope>NUCLEOTIDE SEQUENCE [LARGE SCALE GENOMIC DNA]</scope>
    <source>
        <strain evidence="2 3">LzC2</strain>
    </source>
</reference>
<dbReference type="RefSeq" id="WP_171183424.1">
    <property type="nucleotide sequence ID" value="NZ_WTPX01000009.1"/>
</dbReference>
<evidence type="ECO:0000256" key="1">
    <source>
        <dbReference type="SAM" id="MobiDB-lite"/>
    </source>
</evidence>